<organism evidence="6 7">
    <name type="scientific">Candidatus Desulfovibrio intestinavium</name>
    <dbReference type="NCBI Taxonomy" id="2838534"/>
    <lineage>
        <taxon>Bacteria</taxon>
        <taxon>Pseudomonadati</taxon>
        <taxon>Thermodesulfobacteriota</taxon>
        <taxon>Desulfovibrionia</taxon>
        <taxon>Desulfovibrionales</taxon>
        <taxon>Desulfovibrionaceae</taxon>
        <taxon>Desulfovibrio</taxon>
    </lineage>
</organism>
<sequence length="309" mass="34017">MEFTGERYCPQIAGEIALEHYLRYAVAVGLAEGRDVLDCASGEGYGSALLARTARSVIGVDVSADAVTHARATYAHHNLSFLEGSAAALPLPDASVDLVVSFETIEHHDQQAQMLAEFRRVLRPDGLLLLSSPDKAHLEDVIGPNPFHVRELYRQELQDLLAAEFRQCEFYDQKTLFASVICPRRPETLACWDSKTLNENVLLPTAHLPAACYVIALASNAAGPLPALPLALLEGNALDSWAVRAQMEEAQRRLEALNEAFLRHKAMVEAMIASTSWKMTSPLRRIGAWWRRIRRQHPASGGGKTAISL</sequence>
<dbReference type="InterPro" id="IPR051052">
    <property type="entry name" value="Diverse_substrate_MTase"/>
</dbReference>
<evidence type="ECO:0000259" key="5">
    <source>
        <dbReference type="Pfam" id="PF08241"/>
    </source>
</evidence>
<dbReference type="Proteomes" id="UP000823821">
    <property type="component" value="Unassembled WGS sequence"/>
</dbReference>
<evidence type="ECO:0000256" key="1">
    <source>
        <dbReference type="ARBA" id="ARBA00008361"/>
    </source>
</evidence>
<accession>A0A9D2KSH6</accession>
<reference evidence="6" key="2">
    <citation type="submission" date="2021-04" db="EMBL/GenBank/DDBJ databases">
        <authorList>
            <person name="Gilroy R."/>
        </authorList>
    </citation>
    <scope>NUCLEOTIDE SEQUENCE</scope>
    <source>
        <strain evidence="6">5032</strain>
    </source>
</reference>
<dbReference type="InterPro" id="IPR029063">
    <property type="entry name" value="SAM-dependent_MTases_sf"/>
</dbReference>
<name>A0A9D2KSH6_9BACT</name>
<dbReference type="CDD" id="cd02440">
    <property type="entry name" value="AdoMet_MTases"/>
    <property type="match status" value="1"/>
</dbReference>
<feature type="domain" description="Methyltransferase type 11" evidence="5">
    <location>
        <begin position="37"/>
        <end position="129"/>
    </location>
</feature>
<proteinExistence type="inferred from homology"/>
<dbReference type="Gene3D" id="3.40.50.150">
    <property type="entry name" value="Vaccinia Virus protein VP39"/>
    <property type="match status" value="1"/>
</dbReference>
<keyword evidence="2 6" id="KW-0489">Methyltransferase</keyword>
<dbReference type="PANTHER" id="PTHR44942:SF4">
    <property type="entry name" value="METHYLTRANSFERASE TYPE 11 DOMAIN-CONTAINING PROTEIN"/>
    <property type="match status" value="1"/>
</dbReference>
<dbReference type="AlphaFoldDB" id="A0A9D2KSH6"/>
<dbReference type="SUPFAM" id="SSF53335">
    <property type="entry name" value="S-adenosyl-L-methionine-dependent methyltransferases"/>
    <property type="match status" value="1"/>
</dbReference>
<protein>
    <submittedName>
        <fullName evidence="6">Class I SAM-dependent methyltransferase</fullName>
    </submittedName>
</protein>
<dbReference type="EMBL" id="DWZD01000044">
    <property type="protein sequence ID" value="HJA79456.1"/>
    <property type="molecule type" value="Genomic_DNA"/>
</dbReference>
<dbReference type="GO" id="GO:0032259">
    <property type="term" value="P:methylation"/>
    <property type="evidence" value="ECO:0007669"/>
    <property type="project" value="UniProtKB-KW"/>
</dbReference>
<feature type="coiled-coil region" evidence="4">
    <location>
        <begin position="240"/>
        <end position="267"/>
    </location>
</feature>
<keyword evidence="3" id="KW-0808">Transferase</keyword>
<dbReference type="GO" id="GO:0008757">
    <property type="term" value="F:S-adenosylmethionine-dependent methyltransferase activity"/>
    <property type="evidence" value="ECO:0007669"/>
    <property type="project" value="InterPro"/>
</dbReference>
<keyword evidence="4" id="KW-0175">Coiled coil</keyword>
<reference evidence="6" key="1">
    <citation type="journal article" date="2021" name="PeerJ">
        <title>Extensive microbial diversity within the chicken gut microbiome revealed by metagenomics and culture.</title>
        <authorList>
            <person name="Gilroy R."/>
            <person name="Ravi A."/>
            <person name="Getino M."/>
            <person name="Pursley I."/>
            <person name="Horton D.L."/>
            <person name="Alikhan N.F."/>
            <person name="Baker D."/>
            <person name="Gharbi K."/>
            <person name="Hall N."/>
            <person name="Watson M."/>
            <person name="Adriaenssens E.M."/>
            <person name="Foster-Nyarko E."/>
            <person name="Jarju S."/>
            <person name="Secka A."/>
            <person name="Antonio M."/>
            <person name="Oren A."/>
            <person name="Chaudhuri R.R."/>
            <person name="La Ragione R."/>
            <person name="Hildebrand F."/>
            <person name="Pallen M.J."/>
        </authorList>
    </citation>
    <scope>NUCLEOTIDE SEQUENCE</scope>
    <source>
        <strain evidence="6">5032</strain>
    </source>
</reference>
<evidence type="ECO:0000256" key="3">
    <source>
        <dbReference type="ARBA" id="ARBA00022679"/>
    </source>
</evidence>
<dbReference type="InterPro" id="IPR013216">
    <property type="entry name" value="Methyltransf_11"/>
</dbReference>
<evidence type="ECO:0000313" key="6">
    <source>
        <dbReference type="EMBL" id="HJA79456.1"/>
    </source>
</evidence>
<gene>
    <name evidence="6" type="ORF">H9784_07830</name>
</gene>
<dbReference type="Pfam" id="PF08241">
    <property type="entry name" value="Methyltransf_11"/>
    <property type="match status" value="1"/>
</dbReference>
<comment type="similarity">
    <text evidence="1">Belongs to the methyltransferase superfamily.</text>
</comment>
<evidence type="ECO:0000256" key="4">
    <source>
        <dbReference type="SAM" id="Coils"/>
    </source>
</evidence>
<comment type="caution">
    <text evidence="6">The sequence shown here is derived from an EMBL/GenBank/DDBJ whole genome shotgun (WGS) entry which is preliminary data.</text>
</comment>
<evidence type="ECO:0000313" key="7">
    <source>
        <dbReference type="Proteomes" id="UP000823821"/>
    </source>
</evidence>
<dbReference type="PANTHER" id="PTHR44942">
    <property type="entry name" value="METHYLTRANSF_11 DOMAIN-CONTAINING PROTEIN"/>
    <property type="match status" value="1"/>
</dbReference>
<evidence type="ECO:0000256" key="2">
    <source>
        <dbReference type="ARBA" id="ARBA00022603"/>
    </source>
</evidence>